<accession>A0AA38IRJ5</accession>
<dbReference type="AlphaFoldDB" id="A0AA38IRJ5"/>
<gene>
    <name evidence="5" type="ORF">Zmor_011437</name>
</gene>
<dbReference type="EMBL" id="JALNTZ010000003">
    <property type="protein sequence ID" value="KAJ3659764.1"/>
    <property type="molecule type" value="Genomic_DNA"/>
</dbReference>
<dbReference type="InterPro" id="IPR013126">
    <property type="entry name" value="Hsp_70_fam"/>
</dbReference>
<name>A0AA38IRJ5_9CUCU</name>
<evidence type="ECO:0000256" key="3">
    <source>
        <dbReference type="ARBA" id="ARBA00022840"/>
    </source>
</evidence>
<dbReference type="InterPro" id="IPR018181">
    <property type="entry name" value="Heat_shock_70_CS"/>
</dbReference>
<dbReference type="PRINTS" id="PR00301">
    <property type="entry name" value="HEATSHOCK70"/>
</dbReference>
<evidence type="ECO:0000313" key="5">
    <source>
        <dbReference type="EMBL" id="KAJ3659764.1"/>
    </source>
</evidence>
<protein>
    <recommendedName>
        <fullName evidence="7">Heat shock protein 70</fullName>
    </recommendedName>
</protein>
<dbReference type="Gene3D" id="2.60.34.10">
    <property type="entry name" value="Substrate Binding Domain Of DNAk, Chain A, domain 1"/>
    <property type="match status" value="1"/>
</dbReference>
<dbReference type="FunFam" id="3.90.640.10:FF:000003">
    <property type="entry name" value="Molecular chaperone DnaK"/>
    <property type="match status" value="1"/>
</dbReference>
<reference evidence="5" key="1">
    <citation type="journal article" date="2023" name="G3 (Bethesda)">
        <title>Whole genome assemblies of Zophobas morio and Tenebrio molitor.</title>
        <authorList>
            <person name="Kaur S."/>
            <person name="Stinson S.A."/>
            <person name="diCenzo G.C."/>
        </authorList>
    </citation>
    <scope>NUCLEOTIDE SEQUENCE</scope>
    <source>
        <strain evidence="5">QUZm001</strain>
    </source>
</reference>
<sequence>MNELVIGIDLGTTNTCVACYQNGVVEILENSEGERLTPSCVFFLKKSESLPLVGQHAKTMTHMLPPNGIYGIKRFVGKHFKTIEEALKYLSFDIENRSDRPVIKIERDNGTLKLTPQQISSLILKKIKTDLILICTTQREKTLKAANEAGFTVLKLFNEPTAAALSYYFKNDDETECYALVYDLGGGTFDVSILKRTATNIDVICVDGDTQLGGKDFDNLIVDYVCEKTKQHDWNPKEDRTKMHRLQNICENAKIALSLDKETSISLEGFMTNDETIEIELRRDEFVLRAKHLIERTINIVDRCLKNSKIPKDQIDHVILSGGSSRIPKIQEELSKYFDGKTLSEFTNLEECVAEGAALQAAMLANNNTQKINKLVMTDVVPLSLGVELCADRMHFVIKKGAPIPTSNSINVSTTRDQQKTVPFKIFEGERLNVKKNHYLGSLLLENISPAPPGECKILITFTIDHNGVLGVKAKEEMRNNMKELTVEYTRGGRSDGEIKDVIIDAEKNKEEDELFDVFSKRKLYLLEYCEAVKYNLRILNLIGKYQDIYALCKQVQTRCEDIDVDNSGELDTLIDKTKRRCATCSKFRKFKGMPVPS</sequence>
<keyword evidence="2 4" id="KW-0547">Nucleotide-binding</keyword>
<dbReference type="GO" id="GO:0140662">
    <property type="term" value="F:ATP-dependent protein folding chaperone"/>
    <property type="evidence" value="ECO:0007669"/>
    <property type="project" value="InterPro"/>
</dbReference>
<dbReference type="Pfam" id="PF00012">
    <property type="entry name" value="HSP70"/>
    <property type="match status" value="2"/>
</dbReference>
<proteinExistence type="inferred from homology"/>
<dbReference type="PROSITE" id="PS00329">
    <property type="entry name" value="HSP70_2"/>
    <property type="match status" value="1"/>
</dbReference>
<evidence type="ECO:0000256" key="1">
    <source>
        <dbReference type="ARBA" id="ARBA00007381"/>
    </source>
</evidence>
<evidence type="ECO:0000256" key="2">
    <source>
        <dbReference type="ARBA" id="ARBA00022741"/>
    </source>
</evidence>
<keyword evidence="3 4" id="KW-0067">ATP-binding</keyword>
<keyword evidence="6" id="KW-1185">Reference proteome</keyword>
<evidence type="ECO:0000313" key="6">
    <source>
        <dbReference type="Proteomes" id="UP001168821"/>
    </source>
</evidence>
<dbReference type="InterPro" id="IPR043129">
    <property type="entry name" value="ATPase_NBD"/>
</dbReference>
<comment type="similarity">
    <text evidence="1 4">Belongs to the heat shock protein 70 family.</text>
</comment>
<dbReference type="InterPro" id="IPR029047">
    <property type="entry name" value="HSP70_peptide-bd_sf"/>
</dbReference>
<comment type="caution">
    <text evidence="5">The sequence shown here is derived from an EMBL/GenBank/DDBJ whole genome shotgun (WGS) entry which is preliminary data.</text>
</comment>
<organism evidence="5 6">
    <name type="scientific">Zophobas morio</name>
    <dbReference type="NCBI Taxonomy" id="2755281"/>
    <lineage>
        <taxon>Eukaryota</taxon>
        <taxon>Metazoa</taxon>
        <taxon>Ecdysozoa</taxon>
        <taxon>Arthropoda</taxon>
        <taxon>Hexapoda</taxon>
        <taxon>Insecta</taxon>
        <taxon>Pterygota</taxon>
        <taxon>Neoptera</taxon>
        <taxon>Endopterygota</taxon>
        <taxon>Coleoptera</taxon>
        <taxon>Polyphaga</taxon>
        <taxon>Cucujiformia</taxon>
        <taxon>Tenebrionidae</taxon>
        <taxon>Zophobas</taxon>
    </lineage>
</organism>
<evidence type="ECO:0000256" key="4">
    <source>
        <dbReference type="RuleBase" id="RU003322"/>
    </source>
</evidence>
<dbReference type="PANTHER" id="PTHR19375">
    <property type="entry name" value="HEAT SHOCK PROTEIN 70KDA"/>
    <property type="match status" value="1"/>
</dbReference>
<evidence type="ECO:0008006" key="7">
    <source>
        <dbReference type="Google" id="ProtNLM"/>
    </source>
</evidence>
<dbReference type="Gene3D" id="3.90.640.10">
    <property type="entry name" value="Actin, Chain A, domain 4"/>
    <property type="match status" value="1"/>
</dbReference>
<dbReference type="PROSITE" id="PS01036">
    <property type="entry name" value="HSP70_3"/>
    <property type="match status" value="1"/>
</dbReference>
<dbReference type="Proteomes" id="UP001168821">
    <property type="component" value="Unassembled WGS sequence"/>
</dbReference>
<dbReference type="SUPFAM" id="SSF100920">
    <property type="entry name" value="Heat shock protein 70kD (HSP70), peptide-binding domain"/>
    <property type="match status" value="1"/>
</dbReference>
<dbReference type="GO" id="GO:0005524">
    <property type="term" value="F:ATP binding"/>
    <property type="evidence" value="ECO:0007669"/>
    <property type="project" value="UniProtKB-KW"/>
</dbReference>
<dbReference type="SUPFAM" id="SSF53067">
    <property type="entry name" value="Actin-like ATPase domain"/>
    <property type="match status" value="2"/>
</dbReference>
<dbReference type="Gene3D" id="3.30.420.40">
    <property type="match status" value="3"/>
</dbReference>